<feature type="transmembrane region" description="Helical" evidence="2">
    <location>
        <begin position="185"/>
        <end position="204"/>
    </location>
</feature>
<evidence type="ECO:0000256" key="1">
    <source>
        <dbReference type="PROSITE-ProRule" id="PRU00703"/>
    </source>
</evidence>
<gene>
    <name evidence="4" type="ORF">SAMN05421659_103311</name>
</gene>
<protein>
    <submittedName>
        <fullName evidence="4">Uncharacterized membrane protein YczE</fullName>
    </submittedName>
</protein>
<dbReference type="EMBL" id="FOJI01000003">
    <property type="protein sequence ID" value="SEW03994.1"/>
    <property type="molecule type" value="Genomic_DNA"/>
</dbReference>
<keyword evidence="5" id="KW-1185">Reference proteome</keyword>
<feature type="transmembrane region" description="Helical" evidence="2">
    <location>
        <begin position="161"/>
        <end position="179"/>
    </location>
</feature>
<evidence type="ECO:0000259" key="3">
    <source>
        <dbReference type="PROSITE" id="PS51371"/>
    </source>
</evidence>
<dbReference type="AlphaFoldDB" id="A0A1I0NRR0"/>
<keyword evidence="1" id="KW-0129">CBS domain</keyword>
<dbReference type="SMART" id="SM00116">
    <property type="entry name" value="CBS"/>
    <property type="match status" value="1"/>
</dbReference>
<dbReference type="PROSITE" id="PS51371">
    <property type="entry name" value="CBS"/>
    <property type="match status" value="1"/>
</dbReference>
<evidence type="ECO:0000313" key="4">
    <source>
        <dbReference type="EMBL" id="SEW03994.1"/>
    </source>
</evidence>
<dbReference type="RefSeq" id="WP_092451560.1">
    <property type="nucleotide sequence ID" value="NZ_FOJI01000003.1"/>
</dbReference>
<dbReference type="Pfam" id="PF19700">
    <property type="entry name" value="DUF6198"/>
    <property type="match status" value="1"/>
</dbReference>
<feature type="transmembrane region" description="Helical" evidence="2">
    <location>
        <begin position="84"/>
        <end position="104"/>
    </location>
</feature>
<keyword evidence="2" id="KW-1133">Transmembrane helix</keyword>
<dbReference type="SUPFAM" id="SSF54631">
    <property type="entry name" value="CBS-domain pair"/>
    <property type="match status" value="1"/>
</dbReference>
<dbReference type="Gene3D" id="3.10.580.10">
    <property type="entry name" value="CBS-domain"/>
    <property type="match status" value="1"/>
</dbReference>
<dbReference type="STRING" id="99656.SAMN05421659_103311"/>
<dbReference type="InterPro" id="IPR038750">
    <property type="entry name" value="YczE/YyaS-like"/>
</dbReference>
<feature type="domain" description="CBS" evidence="3">
    <location>
        <begin position="234"/>
        <end position="290"/>
    </location>
</feature>
<keyword evidence="2" id="KW-0812">Transmembrane</keyword>
<feature type="transmembrane region" description="Helical" evidence="2">
    <location>
        <begin position="53"/>
        <end position="72"/>
    </location>
</feature>
<accession>A0A1I0NRR0</accession>
<sequence>MKTKGKIGIRLLFYFGGLIIMTLGVAISVKSDLGVTPISSIPYTMTVVTGMDLGIATMIFSVFVVLLQILLLRKQYKLINLLQIPVGILFGAFLTFGGELMIFLPNPTNFTIKFIIMLISTVFVALGVFLYVPTGFISLAPEGFLLIASKITKTKFSTVKVICDVAMVIISLVTCLIAIHSLGSVGIGTIVAALLVGTEVKMMTKYWGKSRDKILGVNNESKSPVNNNPLINIMEKDVYMIKSNESIVEALRMMNEKKVSGLPVVDQNEHLVGFISDGDIIRHLSSEHSIFVNSDSFDKLKFNTA</sequence>
<proteinExistence type="predicted"/>
<dbReference type="PANTHER" id="PTHR40078:SF1">
    <property type="entry name" value="INTEGRAL MEMBRANE PROTEIN"/>
    <property type="match status" value="1"/>
</dbReference>
<dbReference type="Pfam" id="PF00571">
    <property type="entry name" value="CBS"/>
    <property type="match status" value="1"/>
</dbReference>
<evidence type="ECO:0000256" key="2">
    <source>
        <dbReference type="SAM" id="Phobius"/>
    </source>
</evidence>
<organism evidence="4 5">
    <name type="scientific">[Clostridium] fimetarium</name>
    <dbReference type="NCBI Taxonomy" id="99656"/>
    <lineage>
        <taxon>Bacteria</taxon>
        <taxon>Bacillati</taxon>
        <taxon>Bacillota</taxon>
        <taxon>Clostridia</taxon>
        <taxon>Lachnospirales</taxon>
        <taxon>Lachnospiraceae</taxon>
    </lineage>
</organism>
<feature type="transmembrane region" description="Helical" evidence="2">
    <location>
        <begin position="12"/>
        <end position="33"/>
    </location>
</feature>
<evidence type="ECO:0000313" key="5">
    <source>
        <dbReference type="Proteomes" id="UP000199701"/>
    </source>
</evidence>
<dbReference type="OrthoDB" id="87655at2"/>
<dbReference type="PANTHER" id="PTHR40078">
    <property type="entry name" value="INTEGRAL MEMBRANE PROTEIN-RELATED"/>
    <property type="match status" value="1"/>
</dbReference>
<keyword evidence="2" id="KW-0472">Membrane</keyword>
<reference evidence="4 5" key="1">
    <citation type="submission" date="2016-10" db="EMBL/GenBank/DDBJ databases">
        <authorList>
            <person name="de Groot N.N."/>
        </authorList>
    </citation>
    <scope>NUCLEOTIDE SEQUENCE [LARGE SCALE GENOMIC DNA]</scope>
    <source>
        <strain evidence="4 5">DSM 9179</strain>
    </source>
</reference>
<feature type="transmembrane region" description="Helical" evidence="2">
    <location>
        <begin position="110"/>
        <end position="140"/>
    </location>
</feature>
<dbReference type="Proteomes" id="UP000199701">
    <property type="component" value="Unassembled WGS sequence"/>
</dbReference>
<name>A0A1I0NRR0_9FIRM</name>
<dbReference type="InterPro" id="IPR000644">
    <property type="entry name" value="CBS_dom"/>
</dbReference>
<dbReference type="InterPro" id="IPR046342">
    <property type="entry name" value="CBS_dom_sf"/>
</dbReference>